<dbReference type="RefSeq" id="WP_189042333.1">
    <property type="nucleotide sequence ID" value="NZ_BMJQ01000001.1"/>
</dbReference>
<dbReference type="EMBL" id="BMJQ01000001">
    <property type="protein sequence ID" value="GGF03672.1"/>
    <property type="molecule type" value="Genomic_DNA"/>
</dbReference>
<organism evidence="1 2">
    <name type="scientific">Aliidongia dinghuensis</name>
    <dbReference type="NCBI Taxonomy" id="1867774"/>
    <lineage>
        <taxon>Bacteria</taxon>
        <taxon>Pseudomonadati</taxon>
        <taxon>Pseudomonadota</taxon>
        <taxon>Alphaproteobacteria</taxon>
        <taxon>Rhodospirillales</taxon>
        <taxon>Dongiaceae</taxon>
        <taxon>Aliidongia</taxon>
    </lineage>
</organism>
<keyword evidence="2" id="KW-1185">Reference proteome</keyword>
<reference evidence="1" key="2">
    <citation type="submission" date="2020-09" db="EMBL/GenBank/DDBJ databases">
        <authorList>
            <person name="Sun Q."/>
            <person name="Zhou Y."/>
        </authorList>
    </citation>
    <scope>NUCLEOTIDE SEQUENCE</scope>
    <source>
        <strain evidence="1">CGMCC 1.15725</strain>
    </source>
</reference>
<accession>A0A8J2YPM4</accession>
<dbReference type="Proteomes" id="UP000646365">
    <property type="component" value="Unassembled WGS sequence"/>
</dbReference>
<comment type="caution">
    <text evidence="1">The sequence shown here is derived from an EMBL/GenBank/DDBJ whole genome shotgun (WGS) entry which is preliminary data.</text>
</comment>
<evidence type="ECO:0008006" key="3">
    <source>
        <dbReference type="Google" id="ProtNLM"/>
    </source>
</evidence>
<evidence type="ECO:0000313" key="2">
    <source>
        <dbReference type="Proteomes" id="UP000646365"/>
    </source>
</evidence>
<evidence type="ECO:0000313" key="1">
    <source>
        <dbReference type="EMBL" id="GGF03672.1"/>
    </source>
</evidence>
<name>A0A8J2YPM4_9PROT</name>
<gene>
    <name evidence="1" type="ORF">GCM10011611_06430</name>
</gene>
<protein>
    <recommendedName>
        <fullName evidence="3">DUF3806 domain-containing protein</fullName>
    </recommendedName>
</protein>
<sequence length="158" mass="18143">MGSQTRFEPDTKLTQLAEAYALDAIDFARKRSSIVLDWTDGSVDRVEAVLADMHLGYLEQPTRPSDEKVMEFARLFGSYVGELLRRKLGGEWGMITMDGQEFPGLKLESGSLIWPWGRVQNRLVQGPEDNIAHYYHVIMREDRPQRGMFALLRRLLGR</sequence>
<proteinExistence type="predicted"/>
<reference evidence="1" key="1">
    <citation type="journal article" date="2014" name="Int. J. Syst. Evol. Microbiol.">
        <title>Complete genome sequence of Corynebacterium casei LMG S-19264T (=DSM 44701T), isolated from a smear-ripened cheese.</title>
        <authorList>
            <consortium name="US DOE Joint Genome Institute (JGI-PGF)"/>
            <person name="Walter F."/>
            <person name="Albersmeier A."/>
            <person name="Kalinowski J."/>
            <person name="Ruckert C."/>
        </authorList>
    </citation>
    <scope>NUCLEOTIDE SEQUENCE</scope>
    <source>
        <strain evidence="1">CGMCC 1.15725</strain>
    </source>
</reference>
<dbReference type="AlphaFoldDB" id="A0A8J2YPM4"/>